<evidence type="ECO:0000313" key="2">
    <source>
        <dbReference type="Proteomes" id="UP000018849"/>
    </source>
</evidence>
<organism evidence="1 2">
    <name type="scientific">Pseudomonas syringae pv. actinidiae ICMP 19096</name>
    <dbReference type="NCBI Taxonomy" id="1194405"/>
    <lineage>
        <taxon>Bacteria</taxon>
        <taxon>Pseudomonadati</taxon>
        <taxon>Pseudomonadota</taxon>
        <taxon>Gammaproteobacteria</taxon>
        <taxon>Pseudomonadales</taxon>
        <taxon>Pseudomonadaceae</taxon>
        <taxon>Pseudomonas</taxon>
        <taxon>Pseudomonas syringae</taxon>
    </lineage>
</organism>
<accession>A0A656K4P0</accession>
<gene>
    <name evidence="1" type="ORF">A245_01746</name>
</gene>
<comment type="caution">
    <text evidence="1">The sequence shown here is derived from an EMBL/GenBank/DDBJ whole genome shotgun (WGS) entry which is preliminary data.</text>
</comment>
<name>A0A656K4P0_PSESF</name>
<dbReference type="AlphaFoldDB" id="A0A656K4P0"/>
<dbReference type="Proteomes" id="UP000018849">
    <property type="component" value="Unassembled WGS sequence"/>
</dbReference>
<reference evidence="1 2" key="1">
    <citation type="journal article" date="2013" name="PLoS Pathog.">
        <title>Genomic analysis of the Kiwifruit pathogen Pseudomonas syringae pv. actinidiae provides insight into the origins of an emergent plant disease.</title>
        <authorList>
            <person name="McCann H.C."/>
            <person name="Rikkerink E.H."/>
            <person name="Bertels F."/>
            <person name="Fiers M."/>
            <person name="Lu A."/>
            <person name="Rees-George J."/>
            <person name="Andersen M.T."/>
            <person name="Gleave A.P."/>
            <person name="Haubold B."/>
            <person name="Wohlers M.W."/>
            <person name="Guttman D.S."/>
            <person name="Wang P.W."/>
            <person name="Straub C."/>
            <person name="Vanneste J.L."/>
            <person name="Rainey P.B."/>
            <person name="Templeton M.D."/>
        </authorList>
    </citation>
    <scope>NUCLEOTIDE SEQUENCE [LARGE SCALE GENOMIC DNA]</scope>
    <source>
        <strain evidence="1 2">ICMP 19096</strain>
    </source>
</reference>
<protein>
    <submittedName>
        <fullName evidence="1">Uncharacterized protein</fullName>
    </submittedName>
</protein>
<dbReference type="EMBL" id="AOKF01000130">
    <property type="protein sequence ID" value="EPN69486.1"/>
    <property type="molecule type" value="Genomic_DNA"/>
</dbReference>
<proteinExistence type="predicted"/>
<evidence type="ECO:0000313" key="1">
    <source>
        <dbReference type="EMBL" id="EPN69486.1"/>
    </source>
</evidence>
<sequence length="135" mass="14888">MSEECRGKNCRSFVPVFRDCRGLAYSGRAFWEARQFCALRSGLDGCAQVALWALPAPAEAEPEDESANTLPANAASGNKAMQIARLSRLVFFLLASSMLRRVETCLLLPFLVVLPQACHVCKPRLPMTQPMTRGK</sequence>